<organism evidence="1 2">
    <name type="scientific">Bacillus thermotolerans</name>
    <name type="common">Quasibacillus thermotolerans</name>
    <dbReference type="NCBI Taxonomy" id="1221996"/>
    <lineage>
        <taxon>Bacteria</taxon>
        <taxon>Bacillati</taxon>
        <taxon>Bacillota</taxon>
        <taxon>Bacilli</taxon>
        <taxon>Bacillales</taxon>
        <taxon>Bacillaceae</taxon>
        <taxon>Bacillus</taxon>
    </lineage>
</organism>
<dbReference type="EMBL" id="JWIR02000030">
    <property type="protein sequence ID" value="KKB40329.1"/>
    <property type="molecule type" value="Genomic_DNA"/>
</dbReference>
<evidence type="ECO:0000313" key="2">
    <source>
        <dbReference type="Proteomes" id="UP000031563"/>
    </source>
</evidence>
<dbReference type="InterPro" id="IPR036289">
    <property type="entry name" value="YfhH"/>
</dbReference>
<comment type="caution">
    <text evidence="1">The sequence shown here is derived from an EMBL/GenBank/DDBJ whole genome shotgun (WGS) entry which is preliminary data.</text>
</comment>
<dbReference type="SUPFAM" id="SSF101697">
    <property type="entry name" value="Hypothetical protein YfhH"/>
    <property type="match status" value="1"/>
</dbReference>
<dbReference type="Gene3D" id="2.30.30.340">
    <property type="entry name" value="Hypothetical protein YfhH like domains"/>
    <property type="match status" value="1"/>
</dbReference>
<dbReference type="STRING" id="1221996.QY95_01712"/>
<dbReference type="Pfam" id="PF08838">
    <property type="entry name" value="DUF1811"/>
    <property type="match status" value="1"/>
</dbReference>
<name>A0A0F5HK42_BACTR</name>
<sequence>MQGMEPEKRYSEMTEYELKQEIARLKEKARKAEQLGIVNEFAVMERKALMAEAYLMNPDDFIPGKMYEIKGDPGSYFKIDYMNGVFAWGYRVGGDGKEEGLPISALKQS</sequence>
<dbReference type="Gene3D" id="1.10.287.880">
    <property type="entry name" value="Hypothetical protein YfhH domain"/>
    <property type="match status" value="1"/>
</dbReference>
<dbReference type="Proteomes" id="UP000031563">
    <property type="component" value="Unassembled WGS sequence"/>
</dbReference>
<proteinExistence type="predicted"/>
<gene>
    <name evidence="1" type="ORF">QY95_01712</name>
</gene>
<keyword evidence="2" id="KW-1185">Reference proteome</keyword>
<evidence type="ECO:0000313" key="1">
    <source>
        <dbReference type="EMBL" id="KKB40329.1"/>
    </source>
</evidence>
<dbReference type="AlphaFoldDB" id="A0A0F5HK42"/>
<dbReference type="InterPro" id="IPR014938">
    <property type="entry name" value="YfhH-like"/>
</dbReference>
<accession>A0A0F5I3S3</accession>
<reference evidence="1" key="1">
    <citation type="submission" date="2015-02" db="EMBL/GenBank/DDBJ databases">
        <title>Genome Assembly of Bacillaceae bacterium MTCC 8252.</title>
        <authorList>
            <person name="Verma A."/>
            <person name="Khatri I."/>
            <person name="Mual P."/>
            <person name="Subramanian S."/>
            <person name="Krishnamurthi S."/>
        </authorList>
    </citation>
    <scope>NUCLEOTIDE SEQUENCE [LARGE SCALE GENOMIC DNA]</scope>
    <source>
        <strain evidence="1">MTCC 8252</strain>
    </source>
</reference>
<protein>
    <submittedName>
        <fullName evidence="1">Transcription regulator</fullName>
    </submittedName>
</protein>
<accession>A0A0F5HK42</accession>